<proteinExistence type="predicted"/>
<evidence type="ECO:0000313" key="2">
    <source>
        <dbReference type="EMBL" id="RMX57529.1"/>
    </source>
</evidence>
<protein>
    <submittedName>
        <fullName evidence="2">Uncharacterized protein</fullName>
    </submittedName>
</protein>
<evidence type="ECO:0000256" key="1">
    <source>
        <dbReference type="SAM" id="MobiDB-lite"/>
    </source>
</evidence>
<dbReference type="Proteomes" id="UP000275408">
    <property type="component" value="Unassembled WGS sequence"/>
</dbReference>
<accession>A0A3M6UVB2</accession>
<feature type="compositionally biased region" description="Polar residues" evidence="1">
    <location>
        <begin position="124"/>
        <end position="135"/>
    </location>
</feature>
<reference evidence="2 3" key="1">
    <citation type="journal article" date="2018" name="Sci. Rep.">
        <title>Comparative analysis of the Pocillopora damicornis genome highlights role of immune system in coral evolution.</title>
        <authorList>
            <person name="Cunning R."/>
            <person name="Bay R.A."/>
            <person name="Gillette P."/>
            <person name="Baker A.C."/>
            <person name="Traylor-Knowles N."/>
        </authorList>
    </citation>
    <scope>NUCLEOTIDE SEQUENCE [LARGE SCALE GENOMIC DNA]</scope>
    <source>
        <strain evidence="2">RSMAS</strain>
        <tissue evidence="2">Whole animal</tissue>
    </source>
</reference>
<keyword evidence="3" id="KW-1185">Reference proteome</keyword>
<evidence type="ECO:0000313" key="3">
    <source>
        <dbReference type="Proteomes" id="UP000275408"/>
    </source>
</evidence>
<dbReference type="AlphaFoldDB" id="A0A3M6UVB2"/>
<dbReference type="EMBL" id="RCHS01000646">
    <property type="protein sequence ID" value="RMX57529.1"/>
    <property type="molecule type" value="Genomic_DNA"/>
</dbReference>
<feature type="compositionally biased region" description="Basic and acidic residues" evidence="1">
    <location>
        <begin position="44"/>
        <end position="54"/>
    </location>
</feature>
<feature type="compositionally biased region" description="Basic and acidic residues" evidence="1">
    <location>
        <begin position="62"/>
        <end position="112"/>
    </location>
</feature>
<feature type="region of interest" description="Disordered" evidence="1">
    <location>
        <begin position="44"/>
        <end position="135"/>
    </location>
</feature>
<comment type="caution">
    <text evidence="2">The sequence shown here is derived from an EMBL/GenBank/DDBJ whole genome shotgun (WGS) entry which is preliminary data.</text>
</comment>
<name>A0A3M6UVB2_POCDA</name>
<sequence length="135" mass="15357">MPDSKEKFIIFVRTGGRTSIHAITEEVGIGSSIQVFLGNQFHKSSREKSIEKKSSNSPCSSKHIEDALMTTETERSHPSRLHRPDDTIETTEIERSHPSRLHHPNDTIELTKKRQVPMEKLSAETAQISSYTRYP</sequence>
<gene>
    <name evidence="2" type="ORF">pdam_00005810</name>
</gene>
<organism evidence="2 3">
    <name type="scientific">Pocillopora damicornis</name>
    <name type="common">Cauliflower coral</name>
    <name type="synonym">Millepora damicornis</name>
    <dbReference type="NCBI Taxonomy" id="46731"/>
    <lineage>
        <taxon>Eukaryota</taxon>
        <taxon>Metazoa</taxon>
        <taxon>Cnidaria</taxon>
        <taxon>Anthozoa</taxon>
        <taxon>Hexacorallia</taxon>
        <taxon>Scleractinia</taxon>
        <taxon>Astrocoeniina</taxon>
        <taxon>Pocilloporidae</taxon>
        <taxon>Pocillopora</taxon>
    </lineage>
</organism>